<proteinExistence type="predicted"/>
<feature type="domain" description="Anti-sigma K factor RskA C-terminal" evidence="2">
    <location>
        <begin position="109"/>
        <end position="232"/>
    </location>
</feature>
<dbReference type="InterPro" id="IPR018764">
    <property type="entry name" value="RskA_C"/>
</dbReference>
<evidence type="ECO:0000259" key="2">
    <source>
        <dbReference type="Pfam" id="PF10099"/>
    </source>
</evidence>
<organism evidence="3 4">
    <name type="scientific">Marinomonas aquiplantarum</name>
    <dbReference type="NCBI Taxonomy" id="491951"/>
    <lineage>
        <taxon>Bacteria</taxon>
        <taxon>Pseudomonadati</taxon>
        <taxon>Pseudomonadota</taxon>
        <taxon>Gammaproteobacteria</taxon>
        <taxon>Oceanospirillales</taxon>
        <taxon>Oceanospirillaceae</taxon>
        <taxon>Marinomonas</taxon>
    </lineage>
</organism>
<feature type="transmembrane region" description="Helical" evidence="1">
    <location>
        <begin position="104"/>
        <end position="124"/>
    </location>
</feature>
<keyword evidence="1" id="KW-0812">Transmembrane</keyword>
<protein>
    <submittedName>
        <fullName evidence="3">Anti-sigma-K factor RskA</fullName>
    </submittedName>
</protein>
<name>A0A366D4H9_9GAMM</name>
<evidence type="ECO:0000256" key="1">
    <source>
        <dbReference type="SAM" id="Phobius"/>
    </source>
</evidence>
<dbReference type="EMBL" id="QNRF01000002">
    <property type="protein sequence ID" value="RBO84961.1"/>
    <property type="molecule type" value="Genomic_DNA"/>
</dbReference>
<dbReference type="Proteomes" id="UP000252086">
    <property type="component" value="Unassembled WGS sequence"/>
</dbReference>
<dbReference type="GO" id="GO:0006417">
    <property type="term" value="P:regulation of translation"/>
    <property type="evidence" value="ECO:0007669"/>
    <property type="project" value="TreeGrafter"/>
</dbReference>
<accession>A0A366D4H9</accession>
<dbReference type="PANTHER" id="PTHR37461:SF1">
    <property type="entry name" value="ANTI-SIGMA-K FACTOR RSKA"/>
    <property type="match status" value="1"/>
</dbReference>
<gene>
    <name evidence="3" type="ORF">DFP76_102363</name>
</gene>
<keyword evidence="1" id="KW-0472">Membrane</keyword>
<sequence length="243" mass="27057">MKHDLENENIDILAAEYVLGTLSQDDRQWVADRAQQDNDLQQAIDRWQAHFVGLNEYVTDERPRADLLADILAKIPAQSESEVRTLGRDELSLLRQQLSRWRRLTFASVAMAACLLVMLVINPFTSTSPESPFVAVFQADDQQPAFIMSLNLETRALTVRSVTAKNPQGKTYQLWIKSDDIGPNPRSLGVLGSVVEPIHKQVDFDANIIRHATFGISVEPEGGSPTGLPTGPAIHGWLYPTEI</sequence>
<dbReference type="GO" id="GO:0005886">
    <property type="term" value="C:plasma membrane"/>
    <property type="evidence" value="ECO:0007669"/>
    <property type="project" value="InterPro"/>
</dbReference>
<evidence type="ECO:0000313" key="4">
    <source>
        <dbReference type="Proteomes" id="UP000252086"/>
    </source>
</evidence>
<dbReference type="GO" id="GO:0016989">
    <property type="term" value="F:sigma factor antagonist activity"/>
    <property type="evidence" value="ECO:0007669"/>
    <property type="project" value="TreeGrafter"/>
</dbReference>
<comment type="caution">
    <text evidence="3">The sequence shown here is derived from an EMBL/GenBank/DDBJ whole genome shotgun (WGS) entry which is preliminary data.</text>
</comment>
<dbReference type="RefSeq" id="WP_113873582.1">
    <property type="nucleotide sequence ID" value="NZ_QNRF01000002.1"/>
</dbReference>
<dbReference type="AlphaFoldDB" id="A0A366D4H9"/>
<reference evidence="3 4" key="1">
    <citation type="submission" date="2018-06" db="EMBL/GenBank/DDBJ databases">
        <title>Genomic Encyclopedia of Type Strains, Phase III (KMG-III): the genomes of soil and plant-associated and newly described type strains.</title>
        <authorList>
            <person name="Whitman W."/>
        </authorList>
    </citation>
    <scope>NUCLEOTIDE SEQUENCE [LARGE SCALE GENOMIC DNA]</scope>
    <source>
        <strain evidence="3 4">CECT 7732</strain>
    </source>
</reference>
<keyword evidence="4" id="KW-1185">Reference proteome</keyword>
<evidence type="ECO:0000313" key="3">
    <source>
        <dbReference type="EMBL" id="RBO84961.1"/>
    </source>
</evidence>
<keyword evidence="1" id="KW-1133">Transmembrane helix</keyword>
<dbReference type="PANTHER" id="PTHR37461">
    <property type="entry name" value="ANTI-SIGMA-K FACTOR RSKA"/>
    <property type="match status" value="1"/>
</dbReference>
<dbReference type="OrthoDB" id="5298046at2"/>
<dbReference type="Pfam" id="PF10099">
    <property type="entry name" value="RskA_C"/>
    <property type="match status" value="1"/>
</dbReference>
<dbReference type="InterPro" id="IPR051474">
    <property type="entry name" value="Anti-sigma-K/W_factor"/>
</dbReference>